<reference evidence="1" key="1">
    <citation type="submission" date="2017-12" db="EMBL/GenBank/DDBJ databases">
        <title>Gene loss provides genomic basis for host adaptation in cereal stripe rust fungi.</title>
        <authorList>
            <person name="Xia C."/>
        </authorList>
    </citation>
    <scope>NUCLEOTIDE SEQUENCE [LARGE SCALE GENOMIC DNA]</scope>
    <source>
        <strain evidence="1">93-210</strain>
    </source>
</reference>
<name>A0A2S4UZB3_9BASI</name>
<dbReference type="Proteomes" id="UP000239156">
    <property type="component" value="Unassembled WGS sequence"/>
</dbReference>
<proteinExistence type="predicted"/>
<accession>A0A2S4UZB3</accession>
<keyword evidence="2" id="KW-1185">Reference proteome</keyword>
<comment type="caution">
    <text evidence="1">The sequence shown here is derived from an EMBL/GenBank/DDBJ whole genome shotgun (WGS) entry which is preliminary data.</text>
</comment>
<sequence>MGAIHCQITTHVQHRRKPGYHRYHSGLRRGKHQGKKKRKPRCKTQRVFVKTLLLNGEGDDGAAKLCPSMLSENKTRQALLSDRVKFELNCLMTLYVRLKAMGAMLQPMRMEDRDERVRVISKNMRKKNDDIPTGCNQC</sequence>
<dbReference type="EMBL" id="PKSL01000139">
    <property type="protein sequence ID" value="POW02607.1"/>
    <property type="molecule type" value="Genomic_DNA"/>
</dbReference>
<gene>
    <name evidence="1" type="ORF">PSTT_11654</name>
</gene>
<evidence type="ECO:0000313" key="1">
    <source>
        <dbReference type="EMBL" id="POW02607.1"/>
    </source>
</evidence>
<organism evidence="1 2">
    <name type="scientific">Puccinia striiformis</name>
    <dbReference type="NCBI Taxonomy" id="27350"/>
    <lineage>
        <taxon>Eukaryota</taxon>
        <taxon>Fungi</taxon>
        <taxon>Dikarya</taxon>
        <taxon>Basidiomycota</taxon>
        <taxon>Pucciniomycotina</taxon>
        <taxon>Pucciniomycetes</taxon>
        <taxon>Pucciniales</taxon>
        <taxon>Pucciniaceae</taxon>
        <taxon>Puccinia</taxon>
    </lineage>
</organism>
<protein>
    <submittedName>
        <fullName evidence="1">Uncharacterized protein</fullName>
    </submittedName>
</protein>
<dbReference type="VEuPathDB" id="FungiDB:PSTT_11654"/>
<evidence type="ECO:0000313" key="2">
    <source>
        <dbReference type="Proteomes" id="UP000239156"/>
    </source>
</evidence>
<dbReference type="AlphaFoldDB" id="A0A2S4UZB3"/>